<dbReference type="Gene3D" id="2.40.50.1020">
    <property type="entry name" value="LytTr DNA-binding domain"/>
    <property type="match status" value="1"/>
</dbReference>
<dbReference type="CDD" id="cd17532">
    <property type="entry name" value="REC_LytTR_AlgR-like"/>
    <property type="match status" value="1"/>
</dbReference>
<gene>
    <name evidence="5" type="ORF">AALB_0659</name>
</gene>
<keyword evidence="6" id="KW-1185">Reference proteome</keyword>
<dbReference type="Proteomes" id="UP000014461">
    <property type="component" value="Unassembled WGS sequence"/>
</dbReference>
<feature type="domain" description="HTH LytTR-type" evidence="4">
    <location>
        <begin position="146"/>
        <end position="247"/>
    </location>
</feature>
<keyword evidence="1" id="KW-0902">Two-component regulatory system</keyword>
<dbReference type="Pfam" id="PF04397">
    <property type="entry name" value="LytTR"/>
    <property type="match status" value="1"/>
</dbReference>
<dbReference type="GO" id="GO:0000156">
    <property type="term" value="F:phosphorelay response regulator activity"/>
    <property type="evidence" value="ECO:0007669"/>
    <property type="project" value="InterPro"/>
</dbReference>
<dbReference type="PANTHER" id="PTHR37299">
    <property type="entry name" value="TRANSCRIPTIONAL REGULATOR-RELATED"/>
    <property type="match status" value="1"/>
</dbReference>
<dbReference type="AlphaFoldDB" id="R9PGR3"/>
<reference evidence="5" key="1">
    <citation type="journal article" date="2013" name="Genome Announc.">
        <title>Draft Genome Sequence of Agarivorans albus Strain MKT 106T, an Agarolytic Marine Bacterium.</title>
        <authorList>
            <person name="Yasuike M."/>
            <person name="Nakamura Y."/>
            <person name="Kai W."/>
            <person name="Fujiwara A."/>
            <person name="Fukui Y."/>
            <person name="Satomi M."/>
            <person name="Sano M."/>
        </authorList>
    </citation>
    <scope>NUCLEOTIDE SEQUENCE [LARGE SCALE GENOMIC DNA]</scope>
</reference>
<keyword evidence="2" id="KW-0597">Phosphoprotein</keyword>
<evidence type="ECO:0000259" key="3">
    <source>
        <dbReference type="PROSITE" id="PS50110"/>
    </source>
</evidence>
<dbReference type="PANTHER" id="PTHR37299:SF1">
    <property type="entry name" value="STAGE 0 SPORULATION PROTEIN A HOMOLOG"/>
    <property type="match status" value="1"/>
</dbReference>
<evidence type="ECO:0000313" key="5">
    <source>
        <dbReference type="EMBL" id="GAD00579.1"/>
    </source>
</evidence>
<dbReference type="Pfam" id="PF00072">
    <property type="entry name" value="Response_reg"/>
    <property type="match status" value="1"/>
</dbReference>
<dbReference type="PROSITE" id="PS50930">
    <property type="entry name" value="HTH_LYTTR"/>
    <property type="match status" value="1"/>
</dbReference>
<dbReference type="NCBIfam" id="NF008677">
    <property type="entry name" value="PRK11697.1"/>
    <property type="match status" value="1"/>
</dbReference>
<dbReference type="InterPro" id="IPR011006">
    <property type="entry name" value="CheY-like_superfamily"/>
</dbReference>
<dbReference type="Gene3D" id="3.40.50.2300">
    <property type="match status" value="1"/>
</dbReference>
<dbReference type="STRING" id="1331007.AALB_0659"/>
<dbReference type="SMART" id="SM00448">
    <property type="entry name" value="REC"/>
    <property type="match status" value="1"/>
</dbReference>
<evidence type="ECO:0000259" key="4">
    <source>
        <dbReference type="PROSITE" id="PS50930"/>
    </source>
</evidence>
<feature type="domain" description="Response regulatory" evidence="3">
    <location>
        <begin position="2"/>
        <end position="115"/>
    </location>
</feature>
<name>R9PGR3_AGAAL</name>
<dbReference type="EMBL" id="BARX01000003">
    <property type="protein sequence ID" value="GAD00579.1"/>
    <property type="molecule type" value="Genomic_DNA"/>
</dbReference>
<dbReference type="SUPFAM" id="SSF52172">
    <property type="entry name" value="CheY-like"/>
    <property type="match status" value="1"/>
</dbReference>
<organism evidence="5 6">
    <name type="scientific">Agarivorans albus MKT 106</name>
    <dbReference type="NCBI Taxonomy" id="1331007"/>
    <lineage>
        <taxon>Bacteria</taxon>
        <taxon>Pseudomonadati</taxon>
        <taxon>Pseudomonadota</taxon>
        <taxon>Gammaproteobacteria</taxon>
        <taxon>Alteromonadales</taxon>
        <taxon>Alteromonadaceae</taxon>
        <taxon>Agarivorans</taxon>
    </lineage>
</organism>
<dbReference type="InterPro" id="IPR001789">
    <property type="entry name" value="Sig_transdc_resp-reg_receiver"/>
</dbReference>
<evidence type="ECO:0000256" key="2">
    <source>
        <dbReference type="PROSITE-ProRule" id="PRU00169"/>
    </source>
</evidence>
<comment type="caution">
    <text evidence="5">The sequence shown here is derived from an EMBL/GenBank/DDBJ whole genome shotgun (WGS) entry which is preliminary data.</text>
</comment>
<sequence length="247" mass="28076">MRAIIVDDEPLAREELQEMLQSYPEIEVVAQFGNAIECLKHLKQLQAEVLFLDIEMPQISGLELANMIDSDNAPAIVFVTAYDQFALDAFEQNAVDYLLKPIDSERLCKSIKRLKERLPSIKQTEADAAVNHSYQTMLKEQQLRLIPCYYQQRVKLIRLEDIEHASSDISGVHVATENGTYHTQLTLKVLEDKSPLLRCHRQHLVNVEAISEISLEDNGGAVLFTKSGAQLPVSRRYFKAIKEHFGL</sequence>
<dbReference type="InterPro" id="IPR007492">
    <property type="entry name" value="LytTR_DNA-bd_dom"/>
</dbReference>
<dbReference type="FunFam" id="3.40.50.2300:FF:000051">
    <property type="entry name" value="Two-component response regulator yehT"/>
    <property type="match status" value="1"/>
</dbReference>
<proteinExistence type="predicted"/>
<dbReference type="SMART" id="SM00850">
    <property type="entry name" value="LytTR"/>
    <property type="match status" value="1"/>
</dbReference>
<dbReference type="OrthoDB" id="236568at2"/>
<dbReference type="PROSITE" id="PS50110">
    <property type="entry name" value="RESPONSE_REGULATORY"/>
    <property type="match status" value="1"/>
</dbReference>
<evidence type="ECO:0000313" key="6">
    <source>
        <dbReference type="Proteomes" id="UP000014461"/>
    </source>
</evidence>
<feature type="modified residue" description="4-aspartylphosphate" evidence="2">
    <location>
        <position position="53"/>
    </location>
</feature>
<dbReference type="GO" id="GO:0003677">
    <property type="term" value="F:DNA binding"/>
    <property type="evidence" value="ECO:0007669"/>
    <property type="project" value="InterPro"/>
</dbReference>
<dbReference type="InterPro" id="IPR046947">
    <property type="entry name" value="LytR-like"/>
</dbReference>
<protein>
    <submittedName>
        <fullName evidence="5">Putative response regulator</fullName>
    </submittedName>
</protein>
<evidence type="ECO:0000256" key="1">
    <source>
        <dbReference type="ARBA" id="ARBA00023012"/>
    </source>
</evidence>
<accession>R9PGR3</accession>
<dbReference type="RefSeq" id="WP_016400347.1">
    <property type="nucleotide sequence ID" value="NZ_BARX01000003.1"/>
</dbReference>